<dbReference type="PANTHER" id="PTHR16165:SF5">
    <property type="entry name" value="NXPE FAMILY MEMBER 3"/>
    <property type="match status" value="1"/>
</dbReference>
<organism evidence="2 3">
    <name type="scientific">Lymnaea stagnalis</name>
    <name type="common">Great pond snail</name>
    <name type="synonym">Helix stagnalis</name>
    <dbReference type="NCBI Taxonomy" id="6523"/>
    <lineage>
        <taxon>Eukaryota</taxon>
        <taxon>Metazoa</taxon>
        <taxon>Spiralia</taxon>
        <taxon>Lophotrochozoa</taxon>
        <taxon>Mollusca</taxon>
        <taxon>Gastropoda</taxon>
        <taxon>Heterobranchia</taxon>
        <taxon>Euthyneura</taxon>
        <taxon>Panpulmonata</taxon>
        <taxon>Hygrophila</taxon>
        <taxon>Lymnaeoidea</taxon>
        <taxon>Lymnaeidae</taxon>
        <taxon>Lymnaea</taxon>
    </lineage>
</organism>
<evidence type="ECO:0000313" key="2">
    <source>
        <dbReference type="EMBL" id="CAL1526155.1"/>
    </source>
</evidence>
<reference evidence="2 3" key="1">
    <citation type="submission" date="2024-04" db="EMBL/GenBank/DDBJ databases">
        <authorList>
            <consortium name="Genoscope - CEA"/>
            <person name="William W."/>
        </authorList>
    </citation>
    <scope>NUCLEOTIDE SEQUENCE [LARGE SCALE GENOMIC DNA]</scope>
</reference>
<gene>
    <name evidence="2" type="ORF">GSLYS_00000332001</name>
</gene>
<sequence length="632" mass="72017">MRSCTKKQHLLLAATVVVMCCLWSLWRVSSNPSWRVTRMYLDQLELRGTSRGTSRDTSHVKMTAEQFLKKHNINIIELKNKVGDDESCREVADNPRAFWRSQPGQNTTFTEETDLERMVLAFRCGLLDAEYLYTPPVPDLYHFEEFYLSETPLLDILNATSETQSKVKLLNVSSQFRLDDRIVLQITVFDGHGRPRHKGGDQIRVWFTDVTQSGHSLPASVKDMGDGTYLAVASLLFTGKLKVSAVLVYAREYLRALIYLQLAMKTFRPIAAVFNNSKASECTPCYHTELVPGFNRSELCNMTEVNGSPWFCGRPVKHDLNCLEDFVGSRVVGPSSNMPVTWAEKELFRRSSGGESRILRSIPPGMEIDVATDVTGKPFSRPSASCHKVPLAETWKWLEPTGFFYKNVWHPSYCTMHTVDTDSCLRNIEVIIYGDSNGRAHYHNLLKLSKCDVIKKELTRKWHKPLLCINKKTQFTVRWEPHTNPFMNGHALAEAQSLTPTNIDIDKLPSKGRYLIILNHFFHVTTSHISSIDVMFRSIKDAISRLLKRNPDVTVVLQGPHTARIGWPNHFEAGDMLGPIIMNLQKEIFHDLLDKVLFMNAWDMTVAVDNLDFHPDTNDSIFHTMMGFVCGR</sequence>
<dbReference type="EMBL" id="CAXITT010000002">
    <property type="protein sequence ID" value="CAL1526155.1"/>
    <property type="molecule type" value="Genomic_DNA"/>
</dbReference>
<dbReference type="AlphaFoldDB" id="A0AAV2GXI9"/>
<dbReference type="InterPro" id="IPR057106">
    <property type="entry name" value="NXPE4_C"/>
</dbReference>
<accession>A0AAV2GXI9</accession>
<dbReference type="PANTHER" id="PTHR16165">
    <property type="entry name" value="NXPE FAMILY MEMBER"/>
    <property type="match status" value="1"/>
</dbReference>
<name>A0AAV2GXI9_LYMST</name>
<keyword evidence="3" id="KW-1185">Reference proteome</keyword>
<evidence type="ECO:0000259" key="1">
    <source>
        <dbReference type="Pfam" id="PF24536"/>
    </source>
</evidence>
<feature type="domain" description="NXPE C-terminal" evidence="1">
    <location>
        <begin position="409"/>
        <end position="630"/>
    </location>
</feature>
<dbReference type="Proteomes" id="UP001497497">
    <property type="component" value="Unassembled WGS sequence"/>
</dbReference>
<proteinExistence type="predicted"/>
<comment type="caution">
    <text evidence="2">The sequence shown here is derived from an EMBL/GenBank/DDBJ whole genome shotgun (WGS) entry which is preliminary data.</text>
</comment>
<protein>
    <recommendedName>
        <fullName evidence="1">NXPE C-terminal domain-containing protein</fullName>
    </recommendedName>
</protein>
<evidence type="ECO:0000313" key="3">
    <source>
        <dbReference type="Proteomes" id="UP001497497"/>
    </source>
</evidence>
<dbReference type="Pfam" id="PF24536">
    <property type="entry name" value="NXPE4_C"/>
    <property type="match status" value="1"/>
</dbReference>